<dbReference type="Proteomes" id="UP000007755">
    <property type="component" value="Unassembled WGS sequence"/>
</dbReference>
<organism evidence="2">
    <name type="scientific">Acromyrmex echinatior</name>
    <name type="common">Panamanian leafcutter ant</name>
    <name type="synonym">Acromyrmex octospinosus echinatior</name>
    <dbReference type="NCBI Taxonomy" id="103372"/>
    <lineage>
        <taxon>Eukaryota</taxon>
        <taxon>Metazoa</taxon>
        <taxon>Ecdysozoa</taxon>
        <taxon>Arthropoda</taxon>
        <taxon>Hexapoda</taxon>
        <taxon>Insecta</taxon>
        <taxon>Pterygota</taxon>
        <taxon>Neoptera</taxon>
        <taxon>Endopterygota</taxon>
        <taxon>Hymenoptera</taxon>
        <taxon>Apocrita</taxon>
        <taxon>Aculeata</taxon>
        <taxon>Formicoidea</taxon>
        <taxon>Formicidae</taxon>
        <taxon>Myrmicinae</taxon>
        <taxon>Acromyrmex</taxon>
    </lineage>
</organism>
<reference evidence="1" key="1">
    <citation type="submission" date="2011-02" db="EMBL/GenBank/DDBJ databases">
        <title>The genome of the leaf-cutting ant Acromyrmex echinatior suggests key adaptations to social evolution and fungus farming.</title>
        <authorList>
            <person name="Nygaard S."/>
            <person name="Zhang G."/>
        </authorList>
    </citation>
    <scope>NUCLEOTIDE SEQUENCE</scope>
</reference>
<proteinExistence type="predicted"/>
<keyword evidence="2" id="KW-1185">Reference proteome</keyword>
<dbReference type="InParanoid" id="F4WHC6"/>
<evidence type="ECO:0000313" key="2">
    <source>
        <dbReference type="Proteomes" id="UP000007755"/>
    </source>
</evidence>
<gene>
    <name evidence="1" type="ORF">G5I_05086</name>
</gene>
<sequence length="99" mass="11168">MPEIISTRLSTVSALAKLSTASSESSSHGRVVLQIWRHGSISTLRHDVALRKFHAVLDTPKKLSMKWLIVETDGTRHGTSRNDRYVRKYRRADGVVALR</sequence>
<evidence type="ECO:0000313" key="1">
    <source>
        <dbReference type="EMBL" id="EGI66403.1"/>
    </source>
</evidence>
<name>F4WHC6_ACREC</name>
<accession>F4WHC6</accession>
<dbReference type="EMBL" id="GL888158">
    <property type="protein sequence ID" value="EGI66403.1"/>
    <property type="molecule type" value="Genomic_DNA"/>
</dbReference>
<dbReference type="AlphaFoldDB" id="F4WHC6"/>
<protein>
    <submittedName>
        <fullName evidence="1">Uncharacterized protein</fullName>
    </submittedName>
</protein>